<evidence type="ECO:0000259" key="8">
    <source>
        <dbReference type="PROSITE" id="PS51873"/>
    </source>
</evidence>
<name>A0AAN7P7I1_9COLE</name>
<evidence type="ECO:0000313" key="10">
    <source>
        <dbReference type="Proteomes" id="UP001353858"/>
    </source>
</evidence>
<dbReference type="Gene3D" id="1.20.120.1750">
    <property type="match status" value="1"/>
</dbReference>
<dbReference type="PROSITE" id="PS51873">
    <property type="entry name" value="TRIAD"/>
    <property type="match status" value="1"/>
</dbReference>
<dbReference type="Proteomes" id="UP001353858">
    <property type="component" value="Unassembled WGS sequence"/>
</dbReference>
<dbReference type="PANTHER" id="PTHR22770:SF47">
    <property type="entry name" value="E3 UBIQUITIN-PROTEIN LIGASE RNF216"/>
    <property type="match status" value="1"/>
</dbReference>
<dbReference type="CDD" id="cd20353">
    <property type="entry name" value="Rcat_RBR_RNF216"/>
    <property type="match status" value="1"/>
</dbReference>
<dbReference type="InterPro" id="IPR047546">
    <property type="entry name" value="Rcat_RBR_RNF216"/>
</dbReference>
<feature type="domain" description="RING-type" evidence="8">
    <location>
        <begin position="361"/>
        <end position="575"/>
    </location>
</feature>
<evidence type="ECO:0000256" key="1">
    <source>
        <dbReference type="ARBA" id="ARBA00004906"/>
    </source>
</evidence>
<organism evidence="9 10">
    <name type="scientific">Aquatica leii</name>
    <dbReference type="NCBI Taxonomy" id="1421715"/>
    <lineage>
        <taxon>Eukaryota</taxon>
        <taxon>Metazoa</taxon>
        <taxon>Ecdysozoa</taxon>
        <taxon>Arthropoda</taxon>
        <taxon>Hexapoda</taxon>
        <taxon>Insecta</taxon>
        <taxon>Pterygota</taxon>
        <taxon>Neoptera</taxon>
        <taxon>Endopterygota</taxon>
        <taxon>Coleoptera</taxon>
        <taxon>Polyphaga</taxon>
        <taxon>Elateriformia</taxon>
        <taxon>Elateroidea</taxon>
        <taxon>Lampyridae</taxon>
        <taxon>Luciolinae</taxon>
        <taxon>Aquatica</taxon>
    </lineage>
</organism>
<dbReference type="AlphaFoldDB" id="A0AAN7P7I1"/>
<evidence type="ECO:0000256" key="4">
    <source>
        <dbReference type="ARBA" id="ARBA00022737"/>
    </source>
</evidence>
<keyword evidence="10" id="KW-1185">Reference proteome</keyword>
<protein>
    <recommendedName>
        <fullName evidence="8">RING-type domain-containing protein</fullName>
    </recommendedName>
</protein>
<dbReference type="PANTHER" id="PTHR22770">
    <property type="entry name" value="UBIQUITIN CONJUGATING ENZYME 7 INTERACTING PROTEIN-RELATED"/>
    <property type="match status" value="1"/>
</dbReference>
<comment type="caution">
    <text evidence="9">The sequence shown here is derived from an EMBL/GenBank/DDBJ whole genome shotgun (WGS) entry which is preliminary data.</text>
</comment>
<keyword evidence="2" id="KW-0808">Transferase</keyword>
<keyword evidence="5" id="KW-0863">Zinc-finger</keyword>
<keyword evidence="6" id="KW-0833">Ubl conjugation pathway</keyword>
<dbReference type="Pfam" id="PF26200">
    <property type="entry name" value="Rcat_RNF216"/>
    <property type="match status" value="1"/>
</dbReference>
<dbReference type="InterPro" id="IPR047545">
    <property type="entry name" value="BRcat_RBR_RNF216"/>
</dbReference>
<reference evidence="10" key="1">
    <citation type="submission" date="2023-01" db="EMBL/GenBank/DDBJ databases">
        <title>Key to firefly adult light organ development and bioluminescence: homeobox transcription factors regulate luciferase expression and transportation to peroxisome.</title>
        <authorList>
            <person name="Fu X."/>
        </authorList>
    </citation>
    <scope>NUCLEOTIDE SEQUENCE [LARGE SCALE GENOMIC DNA]</scope>
</reference>
<dbReference type="SUPFAM" id="SSF57850">
    <property type="entry name" value="RING/U-box"/>
    <property type="match status" value="1"/>
</dbReference>
<dbReference type="InterPro" id="IPR051628">
    <property type="entry name" value="LUBAC_E3_Ligases"/>
</dbReference>
<dbReference type="EMBL" id="JARPUR010000004">
    <property type="protein sequence ID" value="KAK4877628.1"/>
    <property type="molecule type" value="Genomic_DNA"/>
</dbReference>
<keyword evidence="7" id="KW-0862">Zinc</keyword>
<proteinExistence type="predicted"/>
<evidence type="ECO:0000256" key="3">
    <source>
        <dbReference type="ARBA" id="ARBA00022723"/>
    </source>
</evidence>
<dbReference type="GO" id="GO:0016740">
    <property type="term" value="F:transferase activity"/>
    <property type="evidence" value="ECO:0007669"/>
    <property type="project" value="UniProtKB-KW"/>
</dbReference>
<dbReference type="GO" id="GO:0008270">
    <property type="term" value="F:zinc ion binding"/>
    <property type="evidence" value="ECO:0007669"/>
    <property type="project" value="UniProtKB-KW"/>
</dbReference>
<keyword evidence="4" id="KW-0677">Repeat</keyword>
<keyword evidence="3" id="KW-0479">Metal-binding</keyword>
<dbReference type="InterPro" id="IPR044066">
    <property type="entry name" value="TRIAD_supradom"/>
</dbReference>
<evidence type="ECO:0000256" key="5">
    <source>
        <dbReference type="ARBA" id="ARBA00022771"/>
    </source>
</evidence>
<evidence type="ECO:0000256" key="7">
    <source>
        <dbReference type="ARBA" id="ARBA00022833"/>
    </source>
</evidence>
<dbReference type="CDD" id="cd20339">
    <property type="entry name" value="BRcat_RBR_RNF216"/>
    <property type="match status" value="1"/>
</dbReference>
<comment type="pathway">
    <text evidence="1">Protein modification; protein ubiquitination.</text>
</comment>
<gene>
    <name evidence="9" type="ORF">RN001_010134</name>
</gene>
<sequence length="581" mass="66843">MMFISLSLRGKHTTMSSSEILEYVTELFPNKPLETIQRIINLVKDGAPTDNPEQQLENVVNLLMDQNYLSSVFGENDGTEEHLLDEAMGETSVNDTNLSGYYEQLINIFPDACPTYVRDLCHEKGKHYIDLDVLVSEMTLKEYPKKSIDVISVSEHLKDLLPNADPSYLEEQANALAYASEAELKKFVEDAIEKNNYPTMEDYKKNQKEINEVNRYTTHFNVKDFLKQFPNPDQYFSDPKRKCPLARSTSNDASKNDTLKDDELYALTFLYNYYKYSRKKDIERVFRMCNKSLSKTCSRLDKMRKAFTVARRHTDVEVVSKNIPLLQEIAYLENRKVIKGIIKECDENYRLAKADARENGLLQTCNCCYDEELIPEECYFCNNGCIFCKDCVKDGTVVAIGDGKLDFPCLADCGSEFNIATLQMVLDSVVFSKMAQRKQMEEVKSANIDGLETCPFCDFATIPPPDTKIFKCLNEDCLKESCRECRHVAHIPLRCNEIEYDEDVKMRTYIENKMTEALLRTCWKCNKVFIKSSGCNKMTCSCGAIMCYVCKKRVYDYSHFGEEAGSLYYSHLTFSFHLLNS</sequence>
<accession>A0AAN7P7I1</accession>
<evidence type="ECO:0000256" key="2">
    <source>
        <dbReference type="ARBA" id="ARBA00022679"/>
    </source>
</evidence>
<evidence type="ECO:0000313" key="9">
    <source>
        <dbReference type="EMBL" id="KAK4877628.1"/>
    </source>
</evidence>
<evidence type="ECO:0000256" key="6">
    <source>
        <dbReference type="ARBA" id="ARBA00022786"/>
    </source>
</evidence>